<feature type="compositionally biased region" description="Low complexity" evidence="1">
    <location>
        <begin position="176"/>
        <end position="188"/>
    </location>
</feature>
<evidence type="ECO:0000313" key="3">
    <source>
        <dbReference type="Proteomes" id="UP000479710"/>
    </source>
</evidence>
<name>A0A6G1BR02_9ORYZ</name>
<dbReference type="PANTHER" id="PTHR33737">
    <property type="entry name" value="OS05G0121800 PROTEIN"/>
    <property type="match status" value="1"/>
</dbReference>
<proteinExistence type="predicted"/>
<feature type="compositionally biased region" description="Low complexity" evidence="1">
    <location>
        <begin position="89"/>
        <end position="108"/>
    </location>
</feature>
<accession>A0A6G1BR02</accession>
<dbReference type="InterPro" id="IPR045882">
    <property type="entry name" value="GPT1/2"/>
</dbReference>
<comment type="caution">
    <text evidence="2">The sequence shown here is derived from an EMBL/GenBank/DDBJ whole genome shotgun (WGS) entry which is preliminary data.</text>
</comment>
<gene>
    <name evidence="2" type="ORF">E2562_033233</name>
</gene>
<evidence type="ECO:0000313" key="2">
    <source>
        <dbReference type="EMBL" id="KAF0889843.1"/>
    </source>
</evidence>
<dbReference type="PANTHER" id="PTHR33737:SF2">
    <property type="entry name" value="OS12G0102700 PROTEIN"/>
    <property type="match status" value="1"/>
</dbReference>
<dbReference type="Proteomes" id="UP000479710">
    <property type="component" value="Unassembled WGS sequence"/>
</dbReference>
<reference evidence="2 3" key="1">
    <citation type="submission" date="2019-11" db="EMBL/GenBank/DDBJ databases">
        <title>Whole genome sequence of Oryza granulata.</title>
        <authorList>
            <person name="Li W."/>
        </authorList>
    </citation>
    <scope>NUCLEOTIDE SEQUENCE [LARGE SCALE GENOMIC DNA]</scope>
    <source>
        <strain evidence="3">cv. Menghai</strain>
        <tissue evidence="2">Leaf</tissue>
    </source>
</reference>
<organism evidence="2 3">
    <name type="scientific">Oryza meyeriana var. granulata</name>
    <dbReference type="NCBI Taxonomy" id="110450"/>
    <lineage>
        <taxon>Eukaryota</taxon>
        <taxon>Viridiplantae</taxon>
        <taxon>Streptophyta</taxon>
        <taxon>Embryophyta</taxon>
        <taxon>Tracheophyta</taxon>
        <taxon>Spermatophyta</taxon>
        <taxon>Magnoliopsida</taxon>
        <taxon>Liliopsida</taxon>
        <taxon>Poales</taxon>
        <taxon>Poaceae</taxon>
        <taxon>BOP clade</taxon>
        <taxon>Oryzoideae</taxon>
        <taxon>Oryzeae</taxon>
        <taxon>Oryzinae</taxon>
        <taxon>Oryza</taxon>
        <taxon>Oryza meyeriana</taxon>
    </lineage>
</organism>
<feature type="region of interest" description="Disordered" evidence="1">
    <location>
        <begin position="351"/>
        <end position="379"/>
    </location>
</feature>
<sequence>MASPCRIPAATRSGNKENNISQDRYHILDCPTPCAGKGEATSKKRKNKPAGGFNLRKSIAWNPAFFTEQGVLDNAELSMLTGSQVKATRSPASGFSSTFSPSSRFGKSGNTSVLKEVGENSRGKFPAKFLSAENKGRKLFASSKASEQDERKAPAGTQDKRSAKSIQKIPKKFQPSSVVSKTRSTSSVMDVHKPTKKTATVKSKHTHKVEGLPLKSKTENPSVSKSSGPTIGKDMVPTVTATCEEANGSGKCKTFSPVSQDNPSSSGVVPAPMSAKPSALRMPSPSVGFFAQGKASVSHGHTAQRNPERRNKPVGKSRTNTISKDHLTNLVPFTEEWLAVMEAFGEEVLEQKTGAVQNSPTDKAAPEPSPWSPKIVGTT</sequence>
<dbReference type="EMBL" id="SPHZ02000012">
    <property type="protein sequence ID" value="KAF0889843.1"/>
    <property type="molecule type" value="Genomic_DNA"/>
</dbReference>
<feature type="compositionally biased region" description="Basic and acidic residues" evidence="1">
    <location>
        <begin position="146"/>
        <end position="162"/>
    </location>
</feature>
<feature type="compositionally biased region" description="Polar residues" evidence="1">
    <location>
        <begin position="12"/>
        <end position="22"/>
    </location>
</feature>
<dbReference type="OrthoDB" id="1931260at2759"/>
<protein>
    <submittedName>
        <fullName evidence="2">Uncharacterized protein</fullName>
    </submittedName>
</protein>
<feature type="compositionally biased region" description="Polar residues" evidence="1">
    <location>
        <begin position="219"/>
        <end position="229"/>
    </location>
</feature>
<evidence type="ECO:0000256" key="1">
    <source>
        <dbReference type="SAM" id="MobiDB-lite"/>
    </source>
</evidence>
<dbReference type="GO" id="GO:0008017">
    <property type="term" value="F:microtubule binding"/>
    <property type="evidence" value="ECO:0007669"/>
    <property type="project" value="InterPro"/>
</dbReference>
<feature type="region of interest" description="Disordered" evidence="1">
    <location>
        <begin position="87"/>
        <end position="323"/>
    </location>
</feature>
<dbReference type="AlphaFoldDB" id="A0A6G1BR02"/>
<feature type="compositionally biased region" description="Polar residues" evidence="1">
    <location>
        <begin position="256"/>
        <end position="267"/>
    </location>
</feature>
<keyword evidence="3" id="KW-1185">Reference proteome</keyword>
<feature type="region of interest" description="Disordered" evidence="1">
    <location>
        <begin position="1"/>
        <end position="22"/>
    </location>
</feature>